<keyword evidence="1 3" id="KW-0238">DNA-binding</keyword>
<dbReference type="NCBIfam" id="TIGR00621">
    <property type="entry name" value="ssb"/>
    <property type="match status" value="1"/>
</dbReference>
<protein>
    <recommendedName>
        <fullName evidence="3 4">Single-stranded DNA-binding protein</fullName>
        <shortName evidence="3">SSB</shortName>
    </recommendedName>
</protein>
<reference evidence="6 7" key="1">
    <citation type="submission" date="2019-04" db="EMBL/GenBank/DDBJ databases">
        <title>Draft genome sequence of Gemmobacter aestuarii sp. nov.</title>
        <authorList>
            <person name="Hameed A."/>
            <person name="Lin S.-Y."/>
            <person name="Shahina M."/>
            <person name="Lai W.-A."/>
            <person name="Young C.-C."/>
        </authorList>
    </citation>
    <scope>NUCLEOTIDE SEQUENCE [LARGE SCALE GENOMIC DNA]</scope>
    <source>
        <strain evidence="6 7">CC-PW-75</strain>
    </source>
</reference>
<dbReference type="OrthoDB" id="9809878at2"/>
<evidence type="ECO:0000313" key="7">
    <source>
        <dbReference type="Proteomes" id="UP000309450"/>
    </source>
</evidence>
<sequence length="179" mass="18829">MAGSVNKVIIVGNLGRDPEVRSFQNGGKVVNLRIATSETWRDRNTGERKERTEWHSVAIFSEPLAKIAEQYLRKGSKVYIEGALETRKWQDQSGQDRYTTEIVLRPYRGELTLLDGRGEGGGGGGGGYDDRGGYDNYEGGASSGGYGGGGSGGGAARGGAAAGGGFGGGRSDMDDEIPF</sequence>
<keyword evidence="3" id="KW-0235">DNA replication</keyword>
<dbReference type="SUPFAM" id="SSF50249">
    <property type="entry name" value="Nucleic acid-binding proteins"/>
    <property type="match status" value="1"/>
</dbReference>
<keyword evidence="7" id="KW-1185">Reference proteome</keyword>
<keyword evidence="2 3" id="KW-0233">DNA recombination</keyword>
<dbReference type="CDD" id="cd04496">
    <property type="entry name" value="SSB_OBF"/>
    <property type="match status" value="1"/>
</dbReference>
<dbReference type="AlphaFoldDB" id="A0A4S3MPT3"/>
<comment type="caution">
    <text evidence="6">The sequence shown here is derived from an EMBL/GenBank/DDBJ whole genome shotgun (WGS) entry which is preliminary data.</text>
</comment>
<dbReference type="PANTHER" id="PTHR10302">
    <property type="entry name" value="SINGLE-STRANDED DNA-BINDING PROTEIN"/>
    <property type="match status" value="1"/>
</dbReference>
<keyword evidence="3" id="KW-0234">DNA repair</keyword>
<dbReference type="PROSITE" id="PS50935">
    <property type="entry name" value="SSB"/>
    <property type="match status" value="1"/>
</dbReference>
<dbReference type="InterPro" id="IPR000424">
    <property type="entry name" value="Primosome_PriB/ssb"/>
</dbReference>
<feature type="compositionally biased region" description="Gly residues" evidence="5">
    <location>
        <begin position="141"/>
        <end position="170"/>
    </location>
</feature>
<evidence type="ECO:0000256" key="4">
    <source>
        <dbReference type="RuleBase" id="RU000524"/>
    </source>
</evidence>
<comment type="function">
    <text evidence="3">Plays an important role in DNA replication, recombination and repair. Binds to ssDNA and to an array of partner proteins to recruit them to their sites of action during DNA metabolism.</text>
</comment>
<evidence type="ECO:0000256" key="1">
    <source>
        <dbReference type="ARBA" id="ARBA00023125"/>
    </source>
</evidence>
<dbReference type="Gene3D" id="2.40.50.140">
    <property type="entry name" value="Nucleic acid-binding proteins"/>
    <property type="match status" value="1"/>
</dbReference>
<comment type="subunit">
    <text evidence="3">Homotetramer.</text>
</comment>
<dbReference type="RefSeq" id="WP_136392800.1">
    <property type="nucleotide sequence ID" value="NZ_SSND01000001.1"/>
</dbReference>
<keyword evidence="3" id="KW-0227">DNA damage</keyword>
<feature type="short sequence motif" description="Important for interaction with partner proteins" evidence="3">
    <location>
        <begin position="174"/>
        <end position="179"/>
    </location>
</feature>
<dbReference type="InterPro" id="IPR011344">
    <property type="entry name" value="ssDNA-bd"/>
</dbReference>
<feature type="region of interest" description="Disordered" evidence="5">
    <location>
        <begin position="115"/>
        <end position="179"/>
    </location>
</feature>
<dbReference type="HAMAP" id="MF_00984">
    <property type="entry name" value="SSB"/>
    <property type="match status" value="1"/>
</dbReference>
<dbReference type="GO" id="GO:0009295">
    <property type="term" value="C:nucleoid"/>
    <property type="evidence" value="ECO:0007669"/>
    <property type="project" value="TreeGrafter"/>
</dbReference>
<name>A0A4S3MPT3_9RHOB</name>
<dbReference type="GO" id="GO:0006281">
    <property type="term" value="P:DNA repair"/>
    <property type="evidence" value="ECO:0007669"/>
    <property type="project" value="UniProtKB-UniRule"/>
</dbReference>
<dbReference type="GO" id="GO:0003697">
    <property type="term" value="F:single-stranded DNA binding"/>
    <property type="evidence" value="ECO:0007669"/>
    <property type="project" value="UniProtKB-UniRule"/>
</dbReference>
<dbReference type="GO" id="GO:0006310">
    <property type="term" value="P:DNA recombination"/>
    <property type="evidence" value="ECO:0007669"/>
    <property type="project" value="UniProtKB-UniRule"/>
</dbReference>
<dbReference type="GO" id="GO:0006260">
    <property type="term" value="P:DNA replication"/>
    <property type="evidence" value="ECO:0007669"/>
    <property type="project" value="UniProtKB-UniRule"/>
</dbReference>
<dbReference type="EMBL" id="SSND01000001">
    <property type="protein sequence ID" value="THD84419.1"/>
    <property type="molecule type" value="Genomic_DNA"/>
</dbReference>
<evidence type="ECO:0000256" key="5">
    <source>
        <dbReference type="SAM" id="MobiDB-lite"/>
    </source>
</evidence>
<evidence type="ECO:0000256" key="2">
    <source>
        <dbReference type="ARBA" id="ARBA00023172"/>
    </source>
</evidence>
<organism evidence="6 7">
    <name type="scientific">Aliigemmobacter aestuarii</name>
    <dbReference type="NCBI Taxonomy" id="1445661"/>
    <lineage>
        <taxon>Bacteria</taxon>
        <taxon>Pseudomonadati</taxon>
        <taxon>Pseudomonadota</taxon>
        <taxon>Alphaproteobacteria</taxon>
        <taxon>Rhodobacterales</taxon>
        <taxon>Paracoccaceae</taxon>
        <taxon>Aliigemmobacter</taxon>
    </lineage>
</organism>
<evidence type="ECO:0000313" key="6">
    <source>
        <dbReference type="EMBL" id="THD84419.1"/>
    </source>
</evidence>
<comment type="caution">
    <text evidence="3">Lacks conserved residue(s) required for the propagation of feature annotation.</text>
</comment>
<dbReference type="InterPro" id="IPR012340">
    <property type="entry name" value="NA-bd_OB-fold"/>
</dbReference>
<proteinExistence type="inferred from homology"/>
<dbReference type="Proteomes" id="UP000309450">
    <property type="component" value="Unassembled WGS sequence"/>
</dbReference>
<gene>
    <name evidence="6" type="primary">ssb</name>
    <name evidence="6" type="ORF">E7811_01310</name>
</gene>
<dbReference type="Pfam" id="PF00436">
    <property type="entry name" value="SSB"/>
    <property type="match status" value="1"/>
</dbReference>
<accession>A0A4S3MPT3</accession>
<evidence type="ECO:0000256" key="3">
    <source>
        <dbReference type="HAMAP-Rule" id="MF_00984"/>
    </source>
</evidence>
<dbReference type="PANTHER" id="PTHR10302:SF27">
    <property type="entry name" value="SINGLE-STRANDED DNA-BINDING PROTEIN"/>
    <property type="match status" value="1"/>
</dbReference>